<feature type="compositionally biased region" description="Acidic residues" evidence="1">
    <location>
        <begin position="12"/>
        <end position="24"/>
    </location>
</feature>
<gene>
    <name evidence="2" type="ORF">T265_16088</name>
</gene>
<dbReference type="GeneID" id="20330253"/>
<evidence type="ECO:0000313" key="2">
    <source>
        <dbReference type="EMBL" id="KER18394.1"/>
    </source>
</evidence>
<sequence>MSALVDCPELQLPDDDDSDTEDEYLDSSNLLFQSEAPVDIISAGIDVQPTDVVKQILAEAGLSVGITDPPSS</sequence>
<name>A0A074ZSZ8_OPIVI</name>
<dbReference type="EMBL" id="KL601897">
    <property type="protein sequence ID" value="KER18394.1"/>
    <property type="molecule type" value="Genomic_DNA"/>
</dbReference>
<reference evidence="2 3" key="1">
    <citation type="submission" date="2013-11" db="EMBL/GenBank/DDBJ databases">
        <title>Opisthorchis viverrini - life in the bile duct.</title>
        <authorList>
            <person name="Young N.D."/>
            <person name="Nagarajan N."/>
            <person name="Lin S.J."/>
            <person name="Korhonen P.K."/>
            <person name="Jex A.R."/>
            <person name="Hall R.S."/>
            <person name="Safavi-Hemami H."/>
            <person name="Kaewkong W."/>
            <person name="Bertrand D."/>
            <person name="Gao S."/>
            <person name="Seet Q."/>
            <person name="Wongkham S."/>
            <person name="Teh B.T."/>
            <person name="Wongkham C."/>
            <person name="Intapan P.M."/>
            <person name="Maleewong W."/>
            <person name="Yang X."/>
            <person name="Hu M."/>
            <person name="Wang Z."/>
            <person name="Hofmann A."/>
            <person name="Sternberg P.W."/>
            <person name="Tan P."/>
            <person name="Wang J."/>
            <person name="Gasser R.B."/>
        </authorList>
    </citation>
    <scope>NUCLEOTIDE SEQUENCE [LARGE SCALE GENOMIC DNA]</scope>
</reference>
<dbReference type="KEGG" id="ovi:T265_16088"/>
<evidence type="ECO:0000256" key="1">
    <source>
        <dbReference type="SAM" id="MobiDB-lite"/>
    </source>
</evidence>
<evidence type="ECO:0000313" key="3">
    <source>
        <dbReference type="Proteomes" id="UP000054324"/>
    </source>
</evidence>
<organism evidence="2 3">
    <name type="scientific">Opisthorchis viverrini</name>
    <name type="common">Southeast Asian liver fluke</name>
    <dbReference type="NCBI Taxonomy" id="6198"/>
    <lineage>
        <taxon>Eukaryota</taxon>
        <taxon>Metazoa</taxon>
        <taxon>Spiralia</taxon>
        <taxon>Lophotrochozoa</taxon>
        <taxon>Platyhelminthes</taxon>
        <taxon>Trematoda</taxon>
        <taxon>Digenea</taxon>
        <taxon>Opisthorchiida</taxon>
        <taxon>Opisthorchiata</taxon>
        <taxon>Opisthorchiidae</taxon>
        <taxon>Opisthorchis</taxon>
    </lineage>
</organism>
<dbReference type="AlphaFoldDB" id="A0A074ZSZ8"/>
<proteinExistence type="predicted"/>
<feature type="region of interest" description="Disordered" evidence="1">
    <location>
        <begin position="1"/>
        <end position="24"/>
    </location>
</feature>
<accession>A0A074ZSZ8</accession>
<dbReference type="Proteomes" id="UP000054324">
    <property type="component" value="Unassembled WGS sequence"/>
</dbReference>
<feature type="non-terminal residue" evidence="2">
    <location>
        <position position="72"/>
    </location>
</feature>
<dbReference type="CTD" id="20330253"/>
<dbReference type="RefSeq" id="XP_009177859.1">
    <property type="nucleotide sequence ID" value="XM_009179595.1"/>
</dbReference>
<dbReference type="STRING" id="6198.A0A074ZSZ8"/>
<protein>
    <submittedName>
        <fullName evidence="2">Uncharacterized protein</fullName>
    </submittedName>
</protein>
<keyword evidence="3" id="KW-1185">Reference proteome</keyword>